<evidence type="ECO:0000313" key="2">
    <source>
        <dbReference type="Proteomes" id="UP001268683"/>
    </source>
</evidence>
<dbReference type="RefSeq" id="WP_310798905.1">
    <property type="nucleotide sequence ID" value="NZ_CP123872.1"/>
</dbReference>
<dbReference type="Proteomes" id="UP001268683">
    <property type="component" value="Chromosome"/>
</dbReference>
<reference evidence="1" key="1">
    <citation type="submission" date="2023-04" db="EMBL/GenBank/DDBJ databases">
        <title>Complete genome sequence of Temperatibacter marinus.</title>
        <authorList>
            <person name="Rong J.-C."/>
            <person name="Yi M.-L."/>
            <person name="Zhao Q."/>
        </authorList>
    </citation>
    <scope>NUCLEOTIDE SEQUENCE</scope>
    <source>
        <strain evidence="1">NBRC 110045</strain>
    </source>
</reference>
<gene>
    <name evidence="1" type="ORF">QGN29_01590</name>
</gene>
<keyword evidence="2" id="KW-1185">Reference proteome</keyword>
<proteinExistence type="predicted"/>
<organism evidence="1 2">
    <name type="scientific">Temperatibacter marinus</name>
    <dbReference type="NCBI Taxonomy" id="1456591"/>
    <lineage>
        <taxon>Bacteria</taxon>
        <taxon>Pseudomonadati</taxon>
        <taxon>Pseudomonadota</taxon>
        <taxon>Alphaproteobacteria</taxon>
        <taxon>Kordiimonadales</taxon>
        <taxon>Temperatibacteraceae</taxon>
        <taxon>Temperatibacter</taxon>
    </lineage>
</organism>
<evidence type="ECO:0000313" key="1">
    <source>
        <dbReference type="EMBL" id="WND03056.1"/>
    </source>
</evidence>
<dbReference type="EMBL" id="CP123872">
    <property type="protein sequence ID" value="WND03056.1"/>
    <property type="molecule type" value="Genomic_DNA"/>
</dbReference>
<dbReference type="KEGG" id="tmk:QGN29_01590"/>
<accession>A0AA52EJ96</accession>
<dbReference type="AlphaFoldDB" id="A0AA52EJ96"/>
<sequence>MKKATACDWCGQQVPDGYPTCAGFYEEKGKEATQAMVESGKMPDACVQKVRENVKGVDDG</sequence>
<name>A0AA52EJ96_9PROT</name>
<protein>
    <submittedName>
        <fullName evidence="1">Uncharacterized protein</fullName>
    </submittedName>
</protein>